<name>A0ABS1DHB9_9PROT</name>
<evidence type="ECO:0000313" key="3">
    <source>
        <dbReference type="EMBL" id="MBK1669244.1"/>
    </source>
</evidence>
<dbReference type="InterPro" id="IPR043519">
    <property type="entry name" value="NT_sf"/>
</dbReference>
<keyword evidence="2" id="KW-0963">Cytoplasm</keyword>
<dbReference type="HAMAP" id="MF_01477">
    <property type="entry name" value="Iojap_RsfS"/>
    <property type="match status" value="1"/>
</dbReference>
<comment type="subunit">
    <text evidence="2">Interacts with ribosomal protein uL14 (rplN).</text>
</comment>
<evidence type="ECO:0000256" key="2">
    <source>
        <dbReference type="HAMAP-Rule" id="MF_01477"/>
    </source>
</evidence>
<dbReference type="Gene3D" id="3.30.460.10">
    <property type="entry name" value="Beta Polymerase, domain 2"/>
    <property type="match status" value="1"/>
</dbReference>
<accession>A0ABS1DHB9</accession>
<keyword evidence="4" id="KW-1185">Reference proteome</keyword>
<dbReference type="Proteomes" id="UP001296873">
    <property type="component" value="Unassembled WGS sequence"/>
</dbReference>
<evidence type="ECO:0000313" key="4">
    <source>
        <dbReference type="Proteomes" id="UP001296873"/>
    </source>
</evidence>
<dbReference type="Pfam" id="PF02410">
    <property type="entry name" value="RsfS"/>
    <property type="match status" value="1"/>
</dbReference>
<comment type="caution">
    <text evidence="3">The sequence shown here is derived from an EMBL/GenBank/DDBJ whole genome shotgun (WGS) entry which is preliminary data.</text>
</comment>
<comment type="similarity">
    <text evidence="1 2">Belongs to the Iojap/RsfS family.</text>
</comment>
<dbReference type="RefSeq" id="WP_200341570.1">
    <property type="nucleotide sequence ID" value="NZ_NRRL01000042.1"/>
</dbReference>
<reference evidence="3 4" key="1">
    <citation type="journal article" date="2020" name="Microorganisms">
        <title>Osmotic Adaptation and Compatible Solute Biosynthesis of Phototrophic Bacteria as Revealed from Genome Analyses.</title>
        <authorList>
            <person name="Imhoff J.F."/>
            <person name="Rahn T."/>
            <person name="Kunzel S."/>
            <person name="Keller A."/>
            <person name="Neulinger S.C."/>
        </authorList>
    </citation>
    <scope>NUCLEOTIDE SEQUENCE [LARGE SCALE GENOMIC DNA]</scope>
    <source>
        <strain evidence="3 4">DSM 9895</strain>
    </source>
</reference>
<comment type="subcellular location">
    <subcellularLocation>
        <location evidence="2">Cytoplasm</location>
    </subcellularLocation>
</comment>
<dbReference type="PANTHER" id="PTHR21043">
    <property type="entry name" value="IOJAP SUPERFAMILY ORTHOLOG"/>
    <property type="match status" value="1"/>
</dbReference>
<protein>
    <recommendedName>
        <fullName evidence="2">Ribosomal silencing factor RsfS</fullName>
    </recommendedName>
</protein>
<dbReference type="SUPFAM" id="SSF81301">
    <property type="entry name" value="Nucleotidyltransferase"/>
    <property type="match status" value="1"/>
</dbReference>
<sequence length="118" mass="13000">MLELVKTSLDDDQADNVVVIELASKSTMADYMVVASGRSSRQVASMADKLREKIKQTGRGEVPVEGMTRGDWVLVDAGDVIVHLFRPEVRAFYNLEKMWGGPTIDESIDDPSSENVLA</sequence>
<organism evidence="3 4">
    <name type="scientific">Rhodovibrio sodomensis</name>
    <dbReference type="NCBI Taxonomy" id="1088"/>
    <lineage>
        <taxon>Bacteria</taxon>
        <taxon>Pseudomonadati</taxon>
        <taxon>Pseudomonadota</taxon>
        <taxon>Alphaproteobacteria</taxon>
        <taxon>Rhodospirillales</taxon>
        <taxon>Rhodovibrionaceae</taxon>
        <taxon>Rhodovibrio</taxon>
    </lineage>
</organism>
<evidence type="ECO:0000256" key="1">
    <source>
        <dbReference type="ARBA" id="ARBA00010574"/>
    </source>
</evidence>
<keyword evidence="2" id="KW-0678">Repressor</keyword>
<keyword evidence="2" id="KW-0810">Translation regulation</keyword>
<dbReference type="PANTHER" id="PTHR21043:SF0">
    <property type="entry name" value="MITOCHONDRIAL ASSEMBLY OF RIBOSOMAL LARGE SUBUNIT PROTEIN 1"/>
    <property type="match status" value="1"/>
</dbReference>
<proteinExistence type="inferred from homology"/>
<gene>
    <name evidence="2 3" type="primary">rsfS</name>
    <name evidence="3" type="ORF">CKO28_14495</name>
</gene>
<dbReference type="EMBL" id="NRRL01000042">
    <property type="protein sequence ID" value="MBK1669244.1"/>
    <property type="molecule type" value="Genomic_DNA"/>
</dbReference>
<comment type="function">
    <text evidence="2">Functions as a ribosomal silencing factor. Interacts with ribosomal protein uL14 (rplN), blocking formation of intersubunit bridge B8. Prevents association of the 30S and 50S ribosomal subunits and the formation of functional ribosomes, thus repressing translation.</text>
</comment>
<dbReference type="InterPro" id="IPR004394">
    <property type="entry name" value="Iojap/RsfS/C7orf30"/>
</dbReference>
<dbReference type="NCBIfam" id="TIGR00090">
    <property type="entry name" value="rsfS_iojap_ybeB"/>
    <property type="match status" value="1"/>
</dbReference>